<dbReference type="GeneID" id="106060585"/>
<feature type="region of interest" description="Disordered" evidence="3">
    <location>
        <begin position="338"/>
        <end position="359"/>
    </location>
</feature>
<evidence type="ECO:0000313" key="5">
    <source>
        <dbReference type="Proteomes" id="UP001165740"/>
    </source>
</evidence>
<comment type="caution">
    <text evidence="2">Lacks conserved residue(s) required for the propagation of feature annotation.</text>
</comment>
<keyword evidence="5" id="KW-1185">Reference proteome</keyword>
<protein>
    <submittedName>
        <fullName evidence="6">Uncharacterized protein LOC106060585</fullName>
    </submittedName>
</protein>
<dbReference type="PROSITE" id="PS01209">
    <property type="entry name" value="LDLRA_1"/>
    <property type="match status" value="1"/>
</dbReference>
<sequence length="359" mass="40218">MPFALYNSLSYGWTYKIHANRPTHSRLNVVTFVANSTSLFSMCHCLGCRYTKGSILCVSLFVLAASSAQELRQEEIFFPDTLSLRQYCGKHLKVNKAMRVELKESPLVSPCILQVSSTNGSLLATFVNFHYRNTYIRCDETIQLCSPRKCFFEHDGYCGETRPQVVYNLDSNGTLTYTYNVDDYKVMTFTILFTEALLLRGTAKGGCPNNLFDCSSAGICIDPSLACNKNEDCPDGEDELDYCWVTTLRTLVFLSVILIVPGITFSGVYYIVKKMMLKKVEKLRYTDIIQQQGSPSSQQSLQRSVDTSGSFCNVITSCEDSLSDFTFRDQDSMLSSVAGDLETEGSDSLKSKESQRIGE</sequence>
<evidence type="ECO:0000313" key="6">
    <source>
        <dbReference type="RefSeq" id="XP_055883399.1"/>
    </source>
</evidence>
<evidence type="ECO:0000256" key="2">
    <source>
        <dbReference type="PROSITE-ProRule" id="PRU00124"/>
    </source>
</evidence>
<keyword evidence="4" id="KW-0812">Transmembrane</keyword>
<evidence type="ECO:0000256" key="3">
    <source>
        <dbReference type="SAM" id="MobiDB-lite"/>
    </source>
</evidence>
<gene>
    <name evidence="6" type="primary">LOC106060585</name>
</gene>
<keyword evidence="1" id="KW-1015">Disulfide bond</keyword>
<feature type="compositionally biased region" description="Basic and acidic residues" evidence="3">
    <location>
        <begin position="347"/>
        <end position="359"/>
    </location>
</feature>
<dbReference type="AlphaFoldDB" id="A0A9W3A8A9"/>
<keyword evidence="4" id="KW-0472">Membrane</keyword>
<dbReference type="RefSeq" id="XP_055883399.1">
    <property type="nucleotide sequence ID" value="XM_056027424.1"/>
</dbReference>
<dbReference type="OrthoDB" id="10295885at2759"/>
<reference evidence="6" key="1">
    <citation type="submission" date="2025-08" db="UniProtKB">
        <authorList>
            <consortium name="RefSeq"/>
        </authorList>
    </citation>
    <scope>IDENTIFICATION</scope>
</reference>
<organism evidence="5 6">
    <name type="scientific">Biomphalaria glabrata</name>
    <name type="common">Bloodfluke planorb</name>
    <name type="synonym">Freshwater snail</name>
    <dbReference type="NCBI Taxonomy" id="6526"/>
    <lineage>
        <taxon>Eukaryota</taxon>
        <taxon>Metazoa</taxon>
        <taxon>Spiralia</taxon>
        <taxon>Lophotrochozoa</taxon>
        <taxon>Mollusca</taxon>
        <taxon>Gastropoda</taxon>
        <taxon>Heterobranchia</taxon>
        <taxon>Euthyneura</taxon>
        <taxon>Panpulmonata</taxon>
        <taxon>Hygrophila</taxon>
        <taxon>Lymnaeoidea</taxon>
        <taxon>Planorbidae</taxon>
        <taxon>Biomphalaria</taxon>
    </lineage>
</organism>
<dbReference type="SMART" id="SM00192">
    <property type="entry name" value="LDLa"/>
    <property type="match status" value="1"/>
</dbReference>
<keyword evidence="4" id="KW-1133">Transmembrane helix</keyword>
<dbReference type="Gene3D" id="4.10.400.10">
    <property type="entry name" value="Low-density Lipoprotein Receptor"/>
    <property type="match status" value="1"/>
</dbReference>
<dbReference type="InterPro" id="IPR023415">
    <property type="entry name" value="LDLR_class-A_CS"/>
</dbReference>
<dbReference type="Proteomes" id="UP001165740">
    <property type="component" value="Chromosome 4"/>
</dbReference>
<dbReference type="InterPro" id="IPR002172">
    <property type="entry name" value="LDrepeatLR_classA_rpt"/>
</dbReference>
<dbReference type="CDD" id="cd00112">
    <property type="entry name" value="LDLa"/>
    <property type="match status" value="1"/>
</dbReference>
<feature type="transmembrane region" description="Helical" evidence="4">
    <location>
        <begin position="251"/>
        <end position="272"/>
    </location>
</feature>
<dbReference type="InterPro" id="IPR036055">
    <property type="entry name" value="LDL_receptor-like_sf"/>
</dbReference>
<evidence type="ECO:0000256" key="4">
    <source>
        <dbReference type="SAM" id="Phobius"/>
    </source>
</evidence>
<evidence type="ECO:0000256" key="1">
    <source>
        <dbReference type="ARBA" id="ARBA00023157"/>
    </source>
</evidence>
<name>A0A9W3A8A9_BIOGL</name>
<dbReference type="SUPFAM" id="SSF57424">
    <property type="entry name" value="LDL receptor-like module"/>
    <property type="match status" value="1"/>
</dbReference>
<dbReference type="PROSITE" id="PS50068">
    <property type="entry name" value="LDLRA_2"/>
    <property type="match status" value="1"/>
</dbReference>
<proteinExistence type="predicted"/>
<dbReference type="Pfam" id="PF00057">
    <property type="entry name" value="Ldl_recept_a"/>
    <property type="match status" value="1"/>
</dbReference>
<accession>A0A9W3A8A9</accession>